<dbReference type="RefSeq" id="WP_023485222.1">
    <property type="nucleotide sequence ID" value="NZ_CP020557.1"/>
</dbReference>
<keyword evidence="1" id="KW-0862">Zinc</keyword>
<evidence type="ECO:0000313" key="3">
    <source>
        <dbReference type="EMBL" id="ARF68237.1"/>
    </source>
</evidence>
<dbReference type="InterPro" id="IPR007527">
    <property type="entry name" value="Znf_SWIM"/>
</dbReference>
<dbReference type="AlphaFoldDB" id="A0A1V0USY6"/>
<dbReference type="Proteomes" id="UP000192727">
    <property type="component" value="Chromosome"/>
</dbReference>
<evidence type="ECO:0000256" key="1">
    <source>
        <dbReference type="PROSITE-ProRule" id="PRU00325"/>
    </source>
</evidence>
<dbReference type="PROSITE" id="PS50966">
    <property type="entry name" value="ZF_SWIM"/>
    <property type="match status" value="1"/>
</dbReference>
<organism evidence="3 4">
    <name type="scientific">Paenibacillus larvae subsp. pulvifaciens</name>
    <dbReference type="NCBI Taxonomy" id="1477"/>
    <lineage>
        <taxon>Bacteria</taxon>
        <taxon>Bacillati</taxon>
        <taxon>Bacillota</taxon>
        <taxon>Bacilli</taxon>
        <taxon>Bacillales</taxon>
        <taxon>Paenibacillaceae</taxon>
        <taxon>Paenibacillus</taxon>
    </lineage>
</organism>
<sequence length="529" mass="63288">MLKLHIPKNRMKELIKQAQLHYDPSILELGWNHFHRGHVKVLTLEKGALEAKVQEQKDYKVHIPLSRLTGSSCICSEEKPCSHMAAVLFSLYSSFGRPELLLQELKQAIQTKRRTQRSQSLKQARKAERSAKLTSRQTIGEWHEWFETKFHGFAVTHQQSFDTFASQVQETLIPEVEKWEPELQFIYQINVYVFILRKMETFYEETKSTYLSAYHEQNCRTTSADIISKLRKLFKEPKAETWIKKADNKWSETLSILGPFALNEINSPIDWLYVYRLLWWKDTLPERKQREVEQLGERRISSHSLNPRQEDVLCIALAHFSVIRKEWEKACSILDNLHERRASDFFFYLEEARTHQEWDVLLDWLRWLKPSMTKSSQDDFRLLCQYWMEVAKHTGSDQEWVEVMESLLPRSFYYYTGYLLQTKRYQQWVDLQLSNQESPLNLYTMELKAVEETDPALLLPLYHQSIERAILEKNRSSYKIAVRLLKELQEYYRILGRELQWKQYITFLSDKYARLRAFQEEFKKGKWVL</sequence>
<feature type="domain" description="SWIM-type" evidence="2">
    <location>
        <begin position="59"/>
        <end position="92"/>
    </location>
</feature>
<protein>
    <recommendedName>
        <fullName evidence="2">SWIM-type domain-containing protein</fullName>
    </recommendedName>
</protein>
<keyword evidence="1" id="KW-0479">Metal-binding</keyword>
<gene>
    <name evidence="3" type="ORF">B7C51_11000</name>
</gene>
<keyword evidence="1" id="KW-0863">Zinc-finger</keyword>
<name>A0A1V0USY6_9BACL</name>
<proteinExistence type="predicted"/>
<accession>A0A1V0USY6</accession>
<evidence type="ECO:0000313" key="4">
    <source>
        <dbReference type="Proteomes" id="UP000192727"/>
    </source>
</evidence>
<evidence type="ECO:0000259" key="2">
    <source>
        <dbReference type="PROSITE" id="PS50966"/>
    </source>
</evidence>
<dbReference type="EMBL" id="CP020557">
    <property type="protein sequence ID" value="ARF68237.1"/>
    <property type="molecule type" value="Genomic_DNA"/>
</dbReference>
<reference evidence="3 4" key="1">
    <citation type="submission" date="2017-03" db="EMBL/GenBank/DDBJ databases">
        <title>Paenibacillus larvae genome sequencing.</title>
        <authorList>
            <person name="Dingman D.W."/>
        </authorList>
    </citation>
    <scope>NUCLEOTIDE SEQUENCE [LARGE SCALE GENOMIC DNA]</scope>
    <source>
        <strain evidence="3 4">SAG 10367</strain>
    </source>
</reference>
<dbReference type="GO" id="GO:0008270">
    <property type="term" value="F:zinc ion binding"/>
    <property type="evidence" value="ECO:0007669"/>
    <property type="project" value="UniProtKB-KW"/>
</dbReference>